<evidence type="ECO:0000313" key="1">
    <source>
        <dbReference type="EMBL" id="KAJ3493327.1"/>
    </source>
</evidence>
<name>A0ACC1QU94_9HYPO</name>
<dbReference type="EMBL" id="JANAKD010000499">
    <property type="protein sequence ID" value="KAJ3493327.1"/>
    <property type="molecule type" value="Genomic_DNA"/>
</dbReference>
<accession>A0ACC1QU94</accession>
<gene>
    <name evidence="1" type="ORF">NLG97_g4802</name>
</gene>
<organism evidence="1 2">
    <name type="scientific">Lecanicillium saksenae</name>
    <dbReference type="NCBI Taxonomy" id="468837"/>
    <lineage>
        <taxon>Eukaryota</taxon>
        <taxon>Fungi</taxon>
        <taxon>Dikarya</taxon>
        <taxon>Ascomycota</taxon>
        <taxon>Pezizomycotina</taxon>
        <taxon>Sordariomycetes</taxon>
        <taxon>Hypocreomycetidae</taxon>
        <taxon>Hypocreales</taxon>
        <taxon>Cordycipitaceae</taxon>
        <taxon>Lecanicillium</taxon>
    </lineage>
</organism>
<protein>
    <submittedName>
        <fullName evidence="1">Uncharacterized protein</fullName>
    </submittedName>
</protein>
<evidence type="ECO:0000313" key="2">
    <source>
        <dbReference type="Proteomes" id="UP001148737"/>
    </source>
</evidence>
<comment type="caution">
    <text evidence="1">The sequence shown here is derived from an EMBL/GenBank/DDBJ whole genome shotgun (WGS) entry which is preliminary data.</text>
</comment>
<dbReference type="Proteomes" id="UP001148737">
    <property type="component" value="Unassembled WGS sequence"/>
</dbReference>
<proteinExistence type="predicted"/>
<reference evidence="1" key="1">
    <citation type="submission" date="2022-07" db="EMBL/GenBank/DDBJ databases">
        <title>Genome Sequence of Lecanicillium saksenae.</title>
        <authorList>
            <person name="Buettner E."/>
        </authorList>
    </citation>
    <scope>NUCLEOTIDE SEQUENCE</scope>
    <source>
        <strain evidence="1">VT-O1</strain>
    </source>
</reference>
<sequence>MMLSTASTQLPEIPGLPTSELQTTLFNFMARLGGNFKHPIPTSRDLSLEDSVKRKLFDLGLDDEGFKIIQPNHTLFCQYATMCCGYLDMNAQVFIGALTDLLTTIDDVLADSSLTKTFAQNFFTQQPKGHPLLECLARLLTEETSKIYGPYATTSIIVSVLEAISALALESSYPAGFPTSMDGFSIWVRQRTGYAIAYGMIAFPNSAVAEEEWLGHFLPIMPAFGEIICYVNDILSFYKECVNGEVNGLIFNLAKERHCSNLEALELACQHAYCADENIRQCLKNQPKLLDAYNFYLQGYLQWHFLVGRYMLEDVGIRC</sequence>
<keyword evidence="2" id="KW-1185">Reference proteome</keyword>